<dbReference type="InterPro" id="IPR045896">
    <property type="entry name" value="MYC1-like_bHLH"/>
</dbReference>
<evidence type="ECO:0000313" key="10">
    <source>
        <dbReference type="Proteomes" id="UP000682877"/>
    </source>
</evidence>
<dbReference type="InterPro" id="IPR011598">
    <property type="entry name" value="bHLH_dom"/>
</dbReference>
<keyword evidence="5" id="KW-0804">Transcription</keyword>
<dbReference type="GO" id="GO:0006355">
    <property type="term" value="P:regulation of DNA-templated transcription"/>
    <property type="evidence" value="ECO:0007669"/>
    <property type="project" value="InterPro"/>
</dbReference>
<evidence type="ECO:0000259" key="8">
    <source>
        <dbReference type="PROSITE" id="PS50888"/>
    </source>
</evidence>
<dbReference type="PANTHER" id="PTHR46834">
    <property type="entry name" value="TRANSCRIPTION FACTOR BHLH91"/>
    <property type="match status" value="1"/>
</dbReference>
<gene>
    <name evidence="9" type="ORF">AARE701A_LOCUS10219</name>
</gene>
<accession>A0A8S2A7Q1</accession>
<dbReference type="GO" id="GO:0048658">
    <property type="term" value="P:anther wall tapetum development"/>
    <property type="evidence" value="ECO:0007669"/>
    <property type="project" value="InterPro"/>
</dbReference>
<dbReference type="InterPro" id="IPR045895">
    <property type="entry name" value="bHLH91-like"/>
</dbReference>
<sequence>MYEESSCFDPNPMVDNNVGFCATETTFPVSHQFQPPLGSTTNSFNDDLKLPTMEEFSVFPSVISLPNSETQNQNISNNNNHLINQMIQESNWGVSEDNSGFFMNTSNPNTTTTPIPDLLSLLHLPRCSMSLPSSNISDIMAGSCFTYDPLFHLNLPPQPPLIPSNDYSGYLLGIDTNTTTQRDESNVGDENNNAQFDSGIIEFSKEIRRKGRGKRKNKPFTTERERRCHLNERYEALKLLIPNPSKGDRASILQDGIDYINELRRRVSELKYLVERKRCGGRHKNNELDNNINNNNSNDHDNDEDNIDDENMEKKPESDVIDQCSSNNSLRCSWLQRKSKVTEVDVRIVDDEVTIKVVQKKKINCLLLVSKVFDQLQLDLYHVAGGQIGEHYSFLFNTKVKNGSQMDANGGVNVMYFEGANSHNSGGFDNEILEFNNGVTRNSRTFPTERERRVHFNDCFLDLKNLIPNPTKNDRVSIVQDGIVYINELRKLVSELKSLVEKKRCGGRHKNIDGRNTIYVTSEIEHPFSKMRLNHDEENMEKKPESDVIDQCSWLERKSKVIQVYVRVLDDEVTIKVVQKKKINCLFFVSKVLDQFHLDIHHVAGGHFGEHYSFLLKTKIHEGEGSTRNASAIANRVIEVVDN</sequence>
<evidence type="ECO:0000256" key="6">
    <source>
        <dbReference type="ARBA" id="ARBA00023242"/>
    </source>
</evidence>
<evidence type="ECO:0000256" key="2">
    <source>
        <dbReference type="ARBA" id="ARBA00011738"/>
    </source>
</evidence>
<proteinExistence type="predicted"/>
<dbReference type="GO" id="GO:0003677">
    <property type="term" value="F:DNA binding"/>
    <property type="evidence" value="ECO:0007669"/>
    <property type="project" value="UniProtKB-KW"/>
</dbReference>
<name>A0A8S2A7Q1_ARAAE</name>
<dbReference type="GO" id="GO:0046983">
    <property type="term" value="F:protein dimerization activity"/>
    <property type="evidence" value="ECO:0007669"/>
    <property type="project" value="InterPro"/>
</dbReference>
<evidence type="ECO:0000256" key="3">
    <source>
        <dbReference type="ARBA" id="ARBA00023015"/>
    </source>
</evidence>
<dbReference type="AlphaFoldDB" id="A0A8S2A7Q1"/>
<feature type="domain" description="BHLH" evidence="8">
    <location>
        <begin position="214"/>
        <end position="263"/>
    </location>
</feature>
<dbReference type="Gene3D" id="4.10.280.10">
    <property type="entry name" value="Helix-loop-helix DNA-binding domain"/>
    <property type="match status" value="2"/>
</dbReference>
<feature type="compositionally biased region" description="Acidic residues" evidence="7">
    <location>
        <begin position="301"/>
        <end position="311"/>
    </location>
</feature>
<evidence type="ECO:0000256" key="1">
    <source>
        <dbReference type="ARBA" id="ARBA00004123"/>
    </source>
</evidence>
<keyword evidence="4" id="KW-0238">DNA-binding</keyword>
<dbReference type="InterPro" id="IPR036638">
    <property type="entry name" value="HLH_DNA-bd_sf"/>
</dbReference>
<evidence type="ECO:0000256" key="5">
    <source>
        <dbReference type="ARBA" id="ARBA00023163"/>
    </source>
</evidence>
<evidence type="ECO:0000256" key="4">
    <source>
        <dbReference type="ARBA" id="ARBA00023125"/>
    </source>
</evidence>
<reference evidence="9" key="1">
    <citation type="submission" date="2021-01" db="EMBL/GenBank/DDBJ databases">
        <authorList>
            <person name="Bezrukov I."/>
        </authorList>
    </citation>
    <scope>NUCLEOTIDE SEQUENCE</scope>
</reference>
<keyword evidence="3" id="KW-0805">Transcription regulation</keyword>
<evidence type="ECO:0000256" key="7">
    <source>
        <dbReference type="SAM" id="MobiDB-lite"/>
    </source>
</evidence>
<dbReference type="SMART" id="SM00353">
    <property type="entry name" value="HLH"/>
    <property type="match status" value="2"/>
</dbReference>
<dbReference type="Pfam" id="PF00010">
    <property type="entry name" value="HLH"/>
    <property type="match status" value="2"/>
</dbReference>
<dbReference type="FunFam" id="4.10.280.10:FF:000118">
    <property type="entry name" value="Transcription factor bHLH10"/>
    <property type="match status" value="1"/>
</dbReference>
<organism evidence="9 10">
    <name type="scientific">Arabidopsis arenosa</name>
    <name type="common">Sand rock-cress</name>
    <name type="synonym">Cardaminopsis arenosa</name>
    <dbReference type="NCBI Taxonomy" id="38785"/>
    <lineage>
        <taxon>Eukaryota</taxon>
        <taxon>Viridiplantae</taxon>
        <taxon>Streptophyta</taxon>
        <taxon>Embryophyta</taxon>
        <taxon>Tracheophyta</taxon>
        <taxon>Spermatophyta</taxon>
        <taxon>Magnoliopsida</taxon>
        <taxon>eudicotyledons</taxon>
        <taxon>Gunneridae</taxon>
        <taxon>Pentapetalae</taxon>
        <taxon>rosids</taxon>
        <taxon>malvids</taxon>
        <taxon>Brassicales</taxon>
        <taxon>Brassicaceae</taxon>
        <taxon>Camelineae</taxon>
        <taxon>Arabidopsis</taxon>
    </lineage>
</organism>
<dbReference type="PANTHER" id="PTHR46834:SF10">
    <property type="entry name" value="TRANSCRIPTION FACTOR BHLH138-RELATED"/>
    <property type="match status" value="1"/>
</dbReference>
<dbReference type="CDD" id="cd18918">
    <property type="entry name" value="bHLH_AtMYC1_like"/>
    <property type="match status" value="2"/>
</dbReference>
<dbReference type="PROSITE" id="PS50888">
    <property type="entry name" value="BHLH"/>
    <property type="match status" value="2"/>
</dbReference>
<keyword evidence="6" id="KW-0539">Nucleus</keyword>
<keyword evidence="10" id="KW-1185">Reference proteome</keyword>
<feature type="region of interest" description="Disordered" evidence="7">
    <location>
        <begin position="283"/>
        <end position="320"/>
    </location>
</feature>
<dbReference type="GO" id="GO:0009555">
    <property type="term" value="P:pollen development"/>
    <property type="evidence" value="ECO:0007669"/>
    <property type="project" value="UniProtKB-ARBA"/>
</dbReference>
<evidence type="ECO:0000313" key="9">
    <source>
        <dbReference type="EMBL" id="CAE6023096.1"/>
    </source>
</evidence>
<dbReference type="GO" id="GO:0005634">
    <property type="term" value="C:nucleus"/>
    <property type="evidence" value="ECO:0007669"/>
    <property type="project" value="UniProtKB-SubCell"/>
</dbReference>
<dbReference type="SUPFAM" id="SSF47459">
    <property type="entry name" value="HLH, helix-loop-helix DNA-binding domain"/>
    <property type="match status" value="2"/>
</dbReference>
<protein>
    <recommendedName>
        <fullName evidence="8">BHLH domain-containing protein</fullName>
    </recommendedName>
</protein>
<feature type="domain" description="BHLH" evidence="8">
    <location>
        <begin position="440"/>
        <end position="489"/>
    </location>
</feature>
<dbReference type="EMBL" id="LR999454">
    <property type="protein sequence ID" value="CAE6023096.1"/>
    <property type="molecule type" value="Genomic_DNA"/>
</dbReference>
<comment type="subunit">
    <text evidence="2">Homodimer.</text>
</comment>
<dbReference type="GO" id="GO:0052543">
    <property type="term" value="P:callose deposition in cell wall"/>
    <property type="evidence" value="ECO:0007669"/>
    <property type="project" value="UniProtKB-ARBA"/>
</dbReference>
<comment type="subcellular location">
    <subcellularLocation>
        <location evidence="1">Nucleus</location>
    </subcellularLocation>
</comment>
<dbReference type="Proteomes" id="UP000682877">
    <property type="component" value="Chromosome 4"/>
</dbReference>
<feature type="compositionally biased region" description="Low complexity" evidence="7">
    <location>
        <begin position="288"/>
        <end position="297"/>
    </location>
</feature>